<evidence type="ECO:0000313" key="3">
    <source>
        <dbReference type="EMBL" id="PLW15014.1"/>
    </source>
</evidence>
<organism evidence="4 5">
    <name type="scientific">Puccinia coronata f. sp. avenae</name>
    <dbReference type="NCBI Taxonomy" id="200324"/>
    <lineage>
        <taxon>Eukaryota</taxon>
        <taxon>Fungi</taxon>
        <taxon>Dikarya</taxon>
        <taxon>Basidiomycota</taxon>
        <taxon>Pucciniomycotina</taxon>
        <taxon>Pucciniomycetes</taxon>
        <taxon>Pucciniales</taxon>
        <taxon>Pucciniaceae</taxon>
        <taxon>Puccinia</taxon>
    </lineage>
</organism>
<feature type="compositionally biased region" description="Polar residues" evidence="1">
    <location>
        <begin position="436"/>
        <end position="450"/>
    </location>
</feature>
<gene>
    <name evidence="4" type="ORF">PCANC_03061</name>
    <name evidence="3" type="ORF">PCASD_21973</name>
</gene>
<feature type="compositionally biased region" description="Low complexity" evidence="1">
    <location>
        <begin position="868"/>
        <end position="890"/>
    </location>
</feature>
<dbReference type="AlphaFoldDB" id="A0A2N5W4M6"/>
<feature type="compositionally biased region" description="Polar residues" evidence="1">
    <location>
        <begin position="116"/>
        <end position="129"/>
    </location>
</feature>
<feature type="transmembrane region" description="Helical" evidence="2">
    <location>
        <begin position="1121"/>
        <end position="1146"/>
    </location>
</feature>
<keyword evidence="2" id="KW-1133">Transmembrane helix</keyword>
<feature type="region of interest" description="Disordered" evidence="1">
    <location>
        <begin position="433"/>
        <end position="497"/>
    </location>
</feature>
<proteinExistence type="predicted"/>
<feature type="compositionally biased region" description="Basic and acidic residues" evidence="1">
    <location>
        <begin position="891"/>
        <end position="900"/>
    </location>
</feature>
<evidence type="ECO:0000313" key="6">
    <source>
        <dbReference type="Proteomes" id="UP000235392"/>
    </source>
</evidence>
<evidence type="ECO:0000313" key="5">
    <source>
        <dbReference type="Proteomes" id="UP000235388"/>
    </source>
</evidence>
<feature type="compositionally biased region" description="Low complexity" evidence="1">
    <location>
        <begin position="377"/>
        <end position="392"/>
    </location>
</feature>
<dbReference type="Proteomes" id="UP000235392">
    <property type="component" value="Unassembled WGS sequence"/>
</dbReference>
<feature type="compositionally biased region" description="Polar residues" evidence="1">
    <location>
        <begin position="541"/>
        <end position="565"/>
    </location>
</feature>
<feature type="compositionally biased region" description="Low complexity" evidence="1">
    <location>
        <begin position="61"/>
        <end position="76"/>
    </location>
</feature>
<feature type="compositionally biased region" description="Basic residues" evidence="1">
    <location>
        <begin position="356"/>
        <end position="372"/>
    </location>
</feature>
<feature type="region of interest" description="Disordered" evidence="1">
    <location>
        <begin position="526"/>
        <end position="663"/>
    </location>
</feature>
<feature type="region of interest" description="Disordered" evidence="1">
    <location>
        <begin position="351"/>
        <end position="414"/>
    </location>
</feature>
<dbReference type="EMBL" id="PGCJ01000013">
    <property type="protein sequence ID" value="PLW57189.1"/>
    <property type="molecule type" value="Genomic_DNA"/>
</dbReference>
<evidence type="ECO:0000313" key="4">
    <source>
        <dbReference type="EMBL" id="PLW57189.1"/>
    </source>
</evidence>
<dbReference type="OrthoDB" id="2503071at2759"/>
<feature type="region of interest" description="Disordered" evidence="1">
    <location>
        <begin position="61"/>
        <end position="154"/>
    </location>
</feature>
<feature type="region of interest" description="Disordered" evidence="1">
    <location>
        <begin position="855"/>
        <end position="900"/>
    </location>
</feature>
<name>A0A2N5W4M6_9BASI</name>
<keyword evidence="5" id="KW-1185">Reference proteome</keyword>
<feature type="region of interest" description="Disordered" evidence="1">
    <location>
        <begin position="1191"/>
        <end position="1214"/>
    </location>
</feature>
<dbReference type="Proteomes" id="UP000235388">
    <property type="component" value="Unassembled WGS sequence"/>
</dbReference>
<feature type="compositionally biased region" description="Basic and acidic residues" evidence="1">
    <location>
        <begin position="470"/>
        <end position="484"/>
    </location>
</feature>
<keyword evidence="2" id="KW-0472">Membrane</keyword>
<feature type="compositionally biased region" description="Polar residues" evidence="1">
    <location>
        <begin position="594"/>
        <end position="617"/>
    </location>
</feature>
<evidence type="ECO:0000256" key="1">
    <source>
        <dbReference type="SAM" id="MobiDB-lite"/>
    </source>
</evidence>
<dbReference type="EMBL" id="PGCI01000808">
    <property type="protein sequence ID" value="PLW15014.1"/>
    <property type="molecule type" value="Genomic_DNA"/>
</dbReference>
<keyword evidence="2" id="KW-0812">Transmembrane</keyword>
<evidence type="ECO:0000256" key="2">
    <source>
        <dbReference type="SAM" id="Phobius"/>
    </source>
</evidence>
<comment type="caution">
    <text evidence="4">The sequence shown here is derived from an EMBL/GenBank/DDBJ whole genome shotgun (WGS) entry which is preliminary data.</text>
</comment>
<sequence>MNTPTHQQQDQLEQDQLAANELLATVDLNLALQFIHSSTNNSHTQPTTNTQSNTHIQPITSTSTQSLQQAASHQSPNSLDIKTSPGNPAAATQPQPTQPNEHPPTASTSNPASPSRNQRLKTISISILRTVSRKRDLSSGEHPGSPPASPSVIQSLPPALQSILTDHHHQINHLVKRPSFIVDVRSVTAAAERHQANPNQIRRVEECKRFFSLRYEPIFTALAEEKPPPSLVKVAEWRRKLQLVSILRKKIEQSLISSSSYTPSSSSRQDHEPIHSEALKMKLRMNTDQSTPLSILTQQYDTYKWICLSSRKRRTMWEVCPEDIQAYMSAQGTIEDEEELQEAERLFGQFDESPIHHPKSSRQRVQSHKTSRWYHDTNPSSSQPSDNDSTRSPASVKSHHYHIRKPSSGASSSPAIRATDAFAYTEASPSVPRISDLTSIRHSSDTSSPDKPTGGSRIKAYKPSNTRLRSSSEIDERDSRKSQADHGQPNPPLAVDFSNMTWSDKAQVSSPLVSSAIPLSPLETSFPRASTSALPDDYCTPPQSKTNALSNLQTSLAFPSSIPSRHSSDHGPRQHSSKPSFDVKSKVKKYHSAWSATDDANSPSGPSPFRSNHSQPRVSCEPVPSRQSKQRLSNLGRGMTSSSHSIPNHNPGSPEKLPPNLSRATSAKGLLNFAKRSIIPDGSTSSLSPLTPPDRLPLQAPRPAKLSFFSKPPRDWRGWKFDKSHLIFRSNHHNHPNKKPIPILIPPVNDILFARPFHQPLRTPNYLPKTAMTSFAHQQSISLPILITDLTDEEVQEIEMLIVMMTSQLEHGEIRVKESGEEYCKYTRLLPQIRQEIGLSEIDIRMLDDGRRMENEDVGEGASDKGKQVQSESIKSSSSTSTEGSVLSQSVHHDDQEEEPARLLHAAGTAAAGEGQATSRIEQFSEHLDDSLARIDRTLEDLERSKLAFRDSLIQQIEARRLAIHKHEIYLASCSERQELMRKDRELVNQMKRTVKVFGQEGRMIDHVLQAITNGISRPLISGVVSVLTKMIGIGLKLFSLHSEVYARPVPGLVWSLGARYLYTSLGRNRARLWLAVWSHLPSLHELHWFHLFAHALEHWPPRIALYLERYNTYTRLATRVFSLAVNTLVCLNFSLLLTSLIGLLWTTVFHHFKPSPPPFSSSSSSSSSSTLHPNYHAPSRSIIHNQHPRLHPHLASSPFPNPPPSTSHPSKSH</sequence>
<feature type="compositionally biased region" description="Polar residues" evidence="1">
    <location>
        <begin position="625"/>
        <end position="651"/>
    </location>
</feature>
<protein>
    <submittedName>
        <fullName evidence="4">Uncharacterized protein</fullName>
    </submittedName>
</protein>
<feature type="compositionally biased region" description="Polar residues" evidence="1">
    <location>
        <begin position="77"/>
        <end position="86"/>
    </location>
</feature>
<reference evidence="5 6" key="1">
    <citation type="submission" date="2017-11" db="EMBL/GenBank/DDBJ databases">
        <title>De novo assembly and phasing of dikaryotic genomes from two isolates of Puccinia coronata f. sp. avenae, the causal agent of oat crown rust.</title>
        <authorList>
            <person name="Miller M.E."/>
            <person name="Zhang Y."/>
            <person name="Omidvar V."/>
            <person name="Sperschneider J."/>
            <person name="Schwessinger B."/>
            <person name="Raley C."/>
            <person name="Palmer J.M."/>
            <person name="Garnica D."/>
            <person name="Upadhyaya N."/>
            <person name="Rathjen J."/>
            <person name="Taylor J.M."/>
            <person name="Park R.F."/>
            <person name="Dodds P.N."/>
            <person name="Hirsch C.D."/>
            <person name="Kianian S.F."/>
            <person name="Figueroa M."/>
        </authorList>
    </citation>
    <scope>NUCLEOTIDE SEQUENCE [LARGE SCALE GENOMIC DNA]</scope>
    <source>
        <strain evidence="4">12NC29</strain>
        <strain evidence="3">12SD80</strain>
    </source>
</reference>
<feature type="compositionally biased region" description="Low complexity" evidence="1">
    <location>
        <begin position="88"/>
        <end position="115"/>
    </location>
</feature>
<accession>A0A2N5W4M6</accession>